<accession>A0A556PRR2</accession>
<dbReference type="SMART" id="SM00363">
    <property type="entry name" value="S4"/>
    <property type="match status" value="1"/>
</dbReference>
<dbReference type="PANTHER" id="PTHR13633">
    <property type="entry name" value="MITOCHONDRIAL TRANSCRIPTION RESCUE FACTOR 1"/>
    <property type="match status" value="1"/>
</dbReference>
<gene>
    <name evidence="3" type="ORF">FPQ13_02145</name>
</gene>
<proteinExistence type="predicted"/>
<evidence type="ECO:0000313" key="3">
    <source>
        <dbReference type="EMBL" id="TSJ67077.1"/>
    </source>
</evidence>
<evidence type="ECO:0000259" key="2">
    <source>
        <dbReference type="SMART" id="SM00363"/>
    </source>
</evidence>
<dbReference type="InterPro" id="IPR012677">
    <property type="entry name" value="Nucleotide-bd_a/b_plait_sf"/>
</dbReference>
<dbReference type="InterPro" id="IPR036986">
    <property type="entry name" value="S4_RNA-bd_sf"/>
</dbReference>
<dbReference type="PANTHER" id="PTHR13633:SF3">
    <property type="entry name" value="MITOCHONDRIAL TRANSCRIPTION RESCUE FACTOR 1"/>
    <property type="match status" value="1"/>
</dbReference>
<dbReference type="EMBL" id="VMHE01000002">
    <property type="protein sequence ID" value="TSJ67077.1"/>
    <property type="molecule type" value="Genomic_DNA"/>
</dbReference>
<feature type="domain" description="RNA-binding S4" evidence="2">
    <location>
        <begin position="181"/>
        <end position="243"/>
    </location>
</feature>
<reference evidence="3 4" key="1">
    <citation type="submission" date="2019-07" db="EMBL/GenBank/DDBJ databases">
        <title>Allobacillus sp. nov. SKP isolated from shrimp paste of Euphausiacea.</title>
        <authorList>
            <person name="Kanchanasin P."/>
            <person name="Tanasupawat S."/>
            <person name="Shi W."/>
            <person name="Wu L."/>
            <person name="Ma J."/>
        </authorList>
    </citation>
    <scope>NUCLEOTIDE SEQUENCE [LARGE SCALE GENOMIC DNA]</scope>
    <source>
        <strain evidence="3 4">SKP4-8</strain>
    </source>
</reference>
<dbReference type="GO" id="GO:0003723">
    <property type="term" value="F:RNA binding"/>
    <property type="evidence" value="ECO:0007669"/>
    <property type="project" value="UniProtKB-KW"/>
</dbReference>
<keyword evidence="1" id="KW-0694">RNA-binding</keyword>
<dbReference type="Gene3D" id="3.10.290.10">
    <property type="entry name" value="RNA-binding S4 domain"/>
    <property type="match status" value="1"/>
</dbReference>
<sequence>MKIYQHFRPEEQHLIDQILDWKDQVERTHVSVLTDFLDPREQIVFQSIIGQDEEFRLSFDGGYDEAERKRAILAPFYVDISQEDFQLTALRGTYPAKFVTLSHRDVLGSMMSLGIHRKKLGDLTIAEGEFQIICDESLAPYFQMNLTQIKKSRVSLEEVKLDHIVVPTQNWEIKESTVSSVRLDVVMKEIYRMSRQQAQKMIEKETVKVNHQVIQQPAYQLEPGDLISVRNKGRSKMMEVLGTTKKDKQRIKTALLK</sequence>
<dbReference type="PROSITE" id="PS50889">
    <property type="entry name" value="S4"/>
    <property type="match status" value="1"/>
</dbReference>
<dbReference type="RefSeq" id="WP_144087666.1">
    <property type="nucleotide sequence ID" value="NZ_VMHE01000002.1"/>
</dbReference>
<evidence type="ECO:0000256" key="1">
    <source>
        <dbReference type="PROSITE-ProRule" id="PRU00182"/>
    </source>
</evidence>
<dbReference type="InterPro" id="IPR002942">
    <property type="entry name" value="S4_RNA-bd"/>
</dbReference>
<name>A0A556PRR2_9BACI</name>
<dbReference type="CDD" id="cd00165">
    <property type="entry name" value="S4"/>
    <property type="match status" value="1"/>
</dbReference>
<protein>
    <submittedName>
        <fullName evidence="3">RNA-binding protein</fullName>
    </submittedName>
</protein>
<dbReference type="Gene3D" id="3.30.70.330">
    <property type="match status" value="1"/>
</dbReference>
<organism evidence="3 4">
    <name type="scientific">Allobacillus salarius</name>
    <dbReference type="NCBI Taxonomy" id="1955272"/>
    <lineage>
        <taxon>Bacteria</taxon>
        <taxon>Bacillati</taxon>
        <taxon>Bacillota</taxon>
        <taxon>Bacilli</taxon>
        <taxon>Bacillales</taxon>
        <taxon>Bacillaceae</taxon>
        <taxon>Allobacillus</taxon>
    </lineage>
</organism>
<dbReference type="Gene3D" id="3.30.1370.160">
    <property type="match status" value="1"/>
</dbReference>
<comment type="caution">
    <text evidence="3">The sequence shown here is derived from an EMBL/GenBank/DDBJ whole genome shotgun (WGS) entry which is preliminary data.</text>
</comment>
<dbReference type="Pfam" id="PF01479">
    <property type="entry name" value="S4"/>
    <property type="match status" value="1"/>
</dbReference>
<evidence type="ECO:0000313" key="4">
    <source>
        <dbReference type="Proteomes" id="UP000316425"/>
    </source>
</evidence>
<dbReference type="Pfam" id="PF17774">
    <property type="entry name" value="YlmH_RBD"/>
    <property type="match status" value="1"/>
</dbReference>
<dbReference type="OrthoDB" id="9812787at2"/>
<keyword evidence="4" id="KW-1185">Reference proteome</keyword>
<dbReference type="InterPro" id="IPR040591">
    <property type="entry name" value="RqcP2_RBD"/>
</dbReference>
<dbReference type="Proteomes" id="UP000316425">
    <property type="component" value="Unassembled WGS sequence"/>
</dbReference>
<dbReference type="AlphaFoldDB" id="A0A556PRR2"/>
<dbReference type="SUPFAM" id="SSF55174">
    <property type="entry name" value="Alpha-L RNA-binding motif"/>
    <property type="match status" value="1"/>
</dbReference>